<feature type="compositionally biased region" description="Polar residues" evidence="1">
    <location>
        <begin position="954"/>
        <end position="966"/>
    </location>
</feature>
<organism evidence="2 3">
    <name type="scientific">Phytophthora fragariaefolia</name>
    <dbReference type="NCBI Taxonomy" id="1490495"/>
    <lineage>
        <taxon>Eukaryota</taxon>
        <taxon>Sar</taxon>
        <taxon>Stramenopiles</taxon>
        <taxon>Oomycota</taxon>
        <taxon>Peronosporomycetes</taxon>
        <taxon>Peronosporales</taxon>
        <taxon>Peronosporaceae</taxon>
        <taxon>Phytophthora</taxon>
    </lineage>
</organism>
<name>A0A9W6XAT5_9STRA</name>
<feature type="region of interest" description="Disordered" evidence="1">
    <location>
        <begin position="678"/>
        <end position="725"/>
    </location>
</feature>
<feature type="region of interest" description="Disordered" evidence="1">
    <location>
        <begin position="327"/>
        <end position="350"/>
    </location>
</feature>
<feature type="region of interest" description="Disordered" evidence="1">
    <location>
        <begin position="948"/>
        <end position="977"/>
    </location>
</feature>
<dbReference type="AlphaFoldDB" id="A0A9W6XAT5"/>
<dbReference type="Proteomes" id="UP001165121">
    <property type="component" value="Unassembled WGS sequence"/>
</dbReference>
<reference evidence="2" key="1">
    <citation type="submission" date="2023-04" db="EMBL/GenBank/DDBJ databases">
        <title>Phytophthora fragariaefolia NBRC 109709.</title>
        <authorList>
            <person name="Ichikawa N."/>
            <person name="Sato H."/>
            <person name="Tonouchi N."/>
        </authorList>
    </citation>
    <scope>NUCLEOTIDE SEQUENCE</scope>
    <source>
        <strain evidence="2">NBRC 109709</strain>
    </source>
</reference>
<protein>
    <submittedName>
        <fullName evidence="2">Unnamed protein product</fullName>
    </submittedName>
</protein>
<evidence type="ECO:0000313" key="3">
    <source>
        <dbReference type="Proteomes" id="UP001165121"/>
    </source>
</evidence>
<feature type="region of interest" description="Disordered" evidence="1">
    <location>
        <begin position="535"/>
        <end position="557"/>
    </location>
</feature>
<evidence type="ECO:0000256" key="1">
    <source>
        <dbReference type="SAM" id="MobiDB-lite"/>
    </source>
</evidence>
<keyword evidence="3" id="KW-1185">Reference proteome</keyword>
<feature type="region of interest" description="Disordered" evidence="1">
    <location>
        <begin position="749"/>
        <end position="768"/>
    </location>
</feature>
<dbReference type="EMBL" id="BSXT01000834">
    <property type="protein sequence ID" value="GMF34821.1"/>
    <property type="molecule type" value="Genomic_DNA"/>
</dbReference>
<feature type="compositionally biased region" description="Basic and acidic residues" evidence="1">
    <location>
        <begin position="547"/>
        <end position="557"/>
    </location>
</feature>
<evidence type="ECO:0000313" key="2">
    <source>
        <dbReference type="EMBL" id="GMF34821.1"/>
    </source>
</evidence>
<proteinExistence type="predicted"/>
<feature type="region of interest" description="Disordered" evidence="1">
    <location>
        <begin position="255"/>
        <end position="302"/>
    </location>
</feature>
<feature type="compositionally biased region" description="Low complexity" evidence="1">
    <location>
        <begin position="687"/>
        <end position="700"/>
    </location>
</feature>
<gene>
    <name evidence="2" type="ORF">Pfra01_000904700</name>
</gene>
<feature type="compositionally biased region" description="Acidic residues" evidence="1">
    <location>
        <begin position="804"/>
        <end position="813"/>
    </location>
</feature>
<feature type="region of interest" description="Disordered" evidence="1">
    <location>
        <begin position="774"/>
        <end position="835"/>
    </location>
</feature>
<comment type="caution">
    <text evidence="2">The sequence shown here is derived from an EMBL/GenBank/DDBJ whole genome shotgun (WGS) entry which is preliminary data.</text>
</comment>
<accession>A0A9W6XAT5</accession>
<feature type="compositionally biased region" description="Acidic residues" evidence="1">
    <location>
        <begin position="255"/>
        <end position="294"/>
    </location>
</feature>
<feature type="region of interest" description="Disordered" evidence="1">
    <location>
        <begin position="618"/>
        <end position="658"/>
    </location>
</feature>
<dbReference type="OrthoDB" id="121313at2759"/>
<feature type="region of interest" description="Disordered" evidence="1">
    <location>
        <begin position="1"/>
        <end position="29"/>
    </location>
</feature>
<sequence>MDKKRPKNSAPRRGSPAATTIEQSFRRQETWKHRASRSSSVLWLKLGFTIKAARLQTLKRQKYQHLQEEALLKARGLLKNWEDGPVLLTEDLYSRARSEHDAQELINYTPEALALRFSLRNNPDVIDAVKQLWSVDLPRDEMGCIDQKGYASLFRRIGRSLDPDATKRRLRRMEKTIQEDWIRDSKGEPVMGFANFFDSVFELADLWCETIDVDEYIAFLRRLVLRVSTVRRTKHDPSGEVKRLLRPLLQIKAIDDDEESSSSEEEIAPVEVLDDEVDLSSGGDDDDDDKEEEVNLPVQLPPPVTPTHSIGFIATKILQTFRAETPPLGVGIPQSTNTAPEPVPEERSWSRDRRASIITLGLGGLGNFAGFSGNDKEAELKTPTGLRGSSAKSRVTSAKDRTSLVSVRENGIATSNTEEDERVNALVAMHRLRSAQPRTPIVVEDSQANNVIPSNNVPLNVGRPITALPQKKQQRNANLFTAALGAPKTEHRSGINGLLTDGLHGTLASSAPQLATPDGLKPAIFGNVDAARVGSRGTRKAMLSSSSKEKQQGDRKPAGIIFDEQAAAKGKGKRLAALGVGSTISSQKSSHNQEVSGMMFNSAGTTAEEEDAIAKLKSSNPHSDANGPREYVSGQGVDTSGNEIKNGGPASRWRNRTDMLPVNPTLPFYTFDENASPAKRLLPPVMGDSGIRGRSGARSGKTSRQGRKNTGRGSPGPDFSGSYKTTGYLTGSLQAEIIARTQWSSAGSRTAGERSLQQGATPLWFPLPGKETRISTQRKITQKRSQKQSTDDGCNDFMVSPWDSEFDNEPDDGDLARAVPSADKHRGNHQWMSPRESVVIPAATSSSKQEETDLDLSAADPPTISVSSSMVPPEPPSCVSELTTLPQEYHDLVLGGSSISNYKGLSKTEGSSAPDLPATNSVKIISKEPQWMLPGRAKPPLTLLEDGIEGRTVPGNSPRSTLTSSMAKRYRRERDIDDEDDAGLCPRFVEHLESHGDRSASAPSPMFRTDKPKLRCTCNNYSDGEDYDDSSQELDVHCPRHGRVNNNREEEAHEEDCLPLDAQEESLVEDVTVIVNATRRLVLRPGAKDRLAAKRARYNQQATRSEMMRRRCQYTFAKHLN</sequence>